<dbReference type="PANTHER" id="PTHR46033:SF53">
    <property type="entry name" value="OS01G0531200 PROTEIN"/>
    <property type="match status" value="1"/>
</dbReference>
<accession>A0AAD5ZQ99</accession>
<feature type="region of interest" description="Disordered" evidence="1">
    <location>
        <begin position="548"/>
        <end position="608"/>
    </location>
</feature>
<evidence type="ECO:0000259" key="2">
    <source>
        <dbReference type="Pfam" id="PF10536"/>
    </source>
</evidence>
<dbReference type="EMBL" id="JAMRDG010000001">
    <property type="protein sequence ID" value="KAJ3701924.1"/>
    <property type="molecule type" value="Genomic_DNA"/>
</dbReference>
<dbReference type="Pfam" id="PF10536">
    <property type="entry name" value="PMD"/>
    <property type="match status" value="1"/>
</dbReference>
<dbReference type="GO" id="GO:0010073">
    <property type="term" value="P:meristem maintenance"/>
    <property type="evidence" value="ECO:0007669"/>
    <property type="project" value="InterPro"/>
</dbReference>
<comment type="caution">
    <text evidence="3">The sequence shown here is derived from an EMBL/GenBank/DDBJ whole genome shotgun (WGS) entry which is preliminary data.</text>
</comment>
<dbReference type="AlphaFoldDB" id="A0AAD5ZQ99"/>
<evidence type="ECO:0000313" key="3">
    <source>
        <dbReference type="EMBL" id="KAJ3701924.1"/>
    </source>
</evidence>
<dbReference type="PANTHER" id="PTHR46033">
    <property type="entry name" value="PROTEIN MAIN-LIKE 2"/>
    <property type="match status" value="1"/>
</dbReference>
<feature type="domain" description="Aminotransferase-like plant mobile" evidence="2">
    <location>
        <begin position="17"/>
        <end position="392"/>
    </location>
</feature>
<proteinExistence type="predicted"/>
<evidence type="ECO:0000256" key="1">
    <source>
        <dbReference type="SAM" id="MobiDB-lite"/>
    </source>
</evidence>
<organism evidence="3 4">
    <name type="scientific">Rhynchospora tenuis</name>
    <dbReference type="NCBI Taxonomy" id="198213"/>
    <lineage>
        <taxon>Eukaryota</taxon>
        <taxon>Viridiplantae</taxon>
        <taxon>Streptophyta</taxon>
        <taxon>Embryophyta</taxon>
        <taxon>Tracheophyta</taxon>
        <taxon>Spermatophyta</taxon>
        <taxon>Magnoliopsida</taxon>
        <taxon>Liliopsida</taxon>
        <taxon>Poales</taxon>
        <taxon>Cyperaceae</taxon>
        <taxon>Cyperoideae</taxon>
        <taxon>Rhynchosporeae</taxon>
        <taxon>Rhynchospora</taxon>
    </lineage>
</organism>
<reference evidence="3 4" key="1">
    <citation type="journal article" date="2022" name="Cell">
        <title>Repeat-based holocentromeres influence genome architecture and karyotype evolution.</title>
        <authorList>
            <person name="Hofstatter P.G."/>
            <person name="Thangavel G."/>
            <person name="Lux T."/>
            <person name="Neumann P."/>
            <person name="Vondrak T."/>
            <person name="Novak P."/>
            <person name="Zhang M."/>
            <person name="Costa L."/>
            <person name="Castellani M."/>
            <person name="Scott A."/>
            <person name="Toegelov H."/>
            <person name="Fuchs J."/>
            <person name="Mata-Sucre Y."/>
            <person name="Dias Y."/>
            <person name="Vanzela A.L.L."/>
            <person name="Huettel B."/>
            <person name="Almeida C.C.S."/>
            <person name="Simkova H."/>
            <person name="Souza G."/>
            <person name="Pedrosa-Harand A."/>
            <person name="Macas J."/>
            <person name="Mayer K.F.X."/>
            <person name="Houben A."/>
            <person name="Marques A."/>
        </authorList>
    </citation>
    <scope>NUCLEOTIDE SEQUENCE [LARGE SCALE GENOMIC DNA]</scope>
    <source>
        <strain evidence="3">RhyTen1mFocal</strain>
    </source>
</reference>
<dbReference type="InterPro" id="IPR019557">
    <property type="entry name" value="AminoTfrase-like_pln_mobile"/>
</dbReference>
<keyword evidence="4" id="KW-1185">Reference proteome</keyword>
<dbReference type="InterPro" id="IPR044824">
    <property type="entry name" value="MAIN-like"/>
</dbReference>
<feature type="compositionally biased region" description="Polar residues" evidence="1">
    <location>
        <begin position="561"/>
        <end position="575"/>
    </location>
</feature>
<gene>
    <name evidence="3" type="ORF">LUZ61_005629</name>
</gene>
<evidence type="ECO:0000313" key="4">
    <source>
        <dbReference type="Proteomes" id="UP001210211"/>
    </source>
</evidence>
<protein>
    <recommendedName>
        <fullName evidence="2">Aminotransferase-like plant mobile domain-containing protein</fullName>
    </recommendedName>
</protein>
<sequence>MSFTYDDQIQPILSRFGLDHIARLGSMRIDWPLITALVERWRRETHTFHLPIGEMTPTLEDVCYLLGLPVDGEPITGISDDNWSGEVVEVFGEDDWDTFPPRRLPGTYHLNPEWLRRIFLPANQVGNPDVRPVLAPNSPPELVTRYAQAFMLDLFGSVMFPDHSGYLYSMFLPIIKDVDNPPQLSWATGMLAYLYRGLCHGSTRKTKEIAIPCLFLQIWAWTRFPIGRPQARYFEDGLGERPFGVRWVGEHHFGDVPRGSVAAYRRQFEELRQGEVNWTPYEDIEDQFPELCRAPNNKELFFYEGPLIWFWIVEGYTTRRVMRQFNKLQTVPPPLLTVEDHFHEIKHSGLSNDDWELVHAESIETWAARTQHIVVNDDAFDEDRWAQYMAWFNKHGMRTVFWRASTALNINEPQPLANVVDQIDRTYNPHGQRVQQNIIRNVTLASDAIGAIRALTSEARAFARRVLRCCRGNIEDVNRGDIFEQFIANHNVQEEEMAIPEEENTQVNPADVVWLHDVLGTDYGNFLSESQIFNTQTQQLSQQGIWEAGGASGVGDDGAGPSTSAMPEPQTNYTSRYGRPARRPDVYTPSSPEGHGRARGRGRRGGRR</sequence>
<name>A0AAD5ZQ99_9POAL</name>
<dbReference type="Proteomes" id="UP001210211">
    <property type="component" value="Unassembled WGS sequence"/>
</dbReference>
<feature type="compositionally biased region" description="Basic residues" evidence="1">
    <location>
        <begin position="597"/>
        <end position="608"/>
    </location>
</feature>